<evidence type="ECO:0000256" key="1">
    <source>
        <dbReference type="ARBA" id="ARBA00006054"/>
    </source>
</evidence>
<keyword evidence="4" id="KW-0560">Oxidoreductase</keyword>
<evidence type="ECO:0000313" key="8">
    <source>
        <dbReference type="Proteomes" id="UP000452141"/>
    </source>
</evidence>
<feature type="domain" description="Lactate/malate dehydrogenase C-terminal" evidence="6">
    <location>
        <begin position="149"/>
        <end position="303"/>
    </location>
</feature>
<accession>A0A844FP66</accession>
<sequence>MRKVAVIGLGHVGATAAFILVTHGYADELLLLDKNEKKCAAEWGDLRDTLPRNDHYVKVNWSTWDDWSGLKDVDVIITAFGDVSASIKTGDRFAEFPINSANAKEVGPKIKESGFHGIIINISNPCDVVTSILQRETGLPRNQVFGTGTFLDTARMQRVVGEKLGQDPRNVSGFNLGEHGSSQFTAWSTVNVNNKSAFDLFTEEERAEMDQASKDNAFKVGFGKGYTCYAVATCGVRLANAVFSDAKMYGPTSCFVESVGTYIGHPSIVGKNGVEAVPELDLLPDEREKLEASAKKLKDSLATIYPD</sequence>
<feature type="binding site" evidence="3">
    <location>
        <begin position="8"/>
        <end position="13"/>
    </location>
    <ligand>
        <name>NAD(+)</name>
        <dbReference type="ChEBI" id="CHEBI:57540"/>
    </ligand>
</feature>
<dbReference type="GO" id="GO:0006089">
    <property type="term" value="P:lactate metabolic process"/>
    <property type="evidence" value="ECO:0007669"/>
    <property type="project" value="TreeGrafter"/>
</dbReference>
<reference evidence="7 8" key="1">
    <citation type="submission" date="2019-08" db="EMBL/GenBank/DDBJ databases">
        <title>In-depth cultivation of the pig gut microbiome towards novel bacterial diversity and tailored functional studies.</title>
        <authorList>
            <person name="Wylensek D."/>
            <person name="Hitch T.C.A."/>
            <person name="Clavel T."/>
        </authorList>
    </citation>
    <scope>NUCLEOTIDE SEQUENCE [LARGE SCALE GENOMIC DNA]</scope>
    <source>
        <strain evidence="7 8">WCA-470BD-2E</strain>
    </source>
</reference>
<evidence type="ECO:0000256" key="2">
    <source>
        <dbReference type="PIRSR" id="PIRSR000102-1"/>
    </source>
</evidence>
<dbReference type="PIRSF" id="PIRSF000102">
    <property type="entry name" value="Lac_mal_DH"/>
    <property type="match status" value="1"/>
</dbReference>
<dbReference type="PANTHER" id="PTHR43128:SF31">
    <property type="entry name" value="L-LACTATE DEHYDROGENASE"/>
    <property type="match status" value="1"/>
</dbReference>
<name>A0A844FP66_9LACO</name>
<dbReference type="AlphaFoldDB" id="A0A844FP66"/>
<dbReference type="InterPro" id="IPR022383">
    <property type="entry name" value="Lactate/malate_DH_C"/>
</dbReference>
<dbReference type="Pfam" id="PF00056">
    <property type="entry name" value="Ldh_1_N"/>
    <property type="match status" value="1"/>
</dbReference>
<evidence type="ECO:0000256" key="4">
    <source>
        <dbReference type="RuleBase" id="RU003369"/>
    </source>
</evidence>
<evidence type="ECO:0000313" key="7">
    <source>
        <dbReference type="EMBL" id="MST79972.1"/>
    </source>
</evidence>
<dbReference type="InterPro" id="IPR001236">
    <property type="entry name" value="Lactate/malate_DH_N"/>
</dbReference>
<evidence type="ECO:0000259" key="6">
    <source>
        <dbReference type="Pfam" id="PF02866"/>
    </source>
</evidence>
<dbReference type="PANTHER" id="PTHR43128">
    <property type="entry name" value="L-2-HYDROXYCARBOXYLATE DEHYDROGENASE (NAD(P)(+))"/>
    <property type="match status" value="1"/>
</dbReference>
<dbReference type="EMBL" id="VUMW01000013">
    <property type="protein sequence ID" value="MST79972.1"/>
    <property type="molecule type" value="Genomic_DNA"/>
</dbReference>
<dbReference type="PRINTS" id="PR00086">
    <property type="entry name" value="LLDHDRGNASE"/>
</dbReference>
<dbReference type="RefSeq" id="WP_154486923.1">
    <property type="nucleotide sequence ID" value="NZ_JBKZBH010000025.1"/>
</dbReference>
<organism evidence="7 8">
    <name type="scientific">Lactobacillus equicursoris</name>
    <dbReference type="NCBI Taxonomy" id="420645"/>
    <lineage>
        <taxon>Bacteria</taxon>
        <taxon>Bacillati</taxon>
        <taxon>Bacillota</taxon>
        <taxon>Bacilli</taxon>
        <taxon>Lactobacillales</taxon>
        <taxon>Lactobacillaceae</taxon>
        <taxon>Lactobacillus</taxon>
    </lineage>
</organism>
<dbReference type="GO" id="GO:0004459">
    <property type="term" value="F:L-lactate dehydrogenase (NAD+) activity"/>
    <property type="evidence" value="ECO:0007669"/>
    <property type="project" value="TreeGrafter"/>
</dbReference>
<feature type="binding site" evidence="3">
    <location>
        <position position="99"/>
    </location>
    <ligand>
        <name>NAD(+)</name>
        <dbReference type="ChEBI" id="CHEBI:57540"/>
    </ligand>
</feature>
<dbReference type="CDD" id="cd05291">
    <property type="entry name" value="HicDH_like"/>
    <property type="match status" value="1"/>
</dbReference>
<gene>
    <name evidence="7" type="ORF">FYJ61_05765</name>
</gene>
<evidence type="ECO:0000259" key="5">
    <source>
        <dbReference type="Pfam" id="PF00056"/>
    </source>
</evidence>
<keyword evidence="3" id="KW-0520">NAD</keyword>
<dbReference type="Gene3D" id="3.90.110.10">
    <property type="entry name" value="Lactate dehydrogenase/glycoside hydrolase, family 4, C-terminal"/>
    <property type="match status" value="1"/>
</dbReference>
<feature type="binding site" evidence="3">
    <location>
        <position position="33"/>
    </location>
    <ligand>
        <name>NAD(+)</name>
        <dbReference type="ChEBI" id="CHEBI:57540"/>
    </ligand>
</feature>
<comment type="similarity">
    <text evidence="1">Belongs to the LDH/MDH superfamily. LDH family.</text>
</comment>
<dbReference type="SUPFAM" id="SSF56327">
    <property type="entry name" value="LDH C-terminal domain-like"/>
    <property type="match status" value="1"/>
</dbReference>
<dbReference type="InterPro" id="IPR015955">
    <property type="entry name" value="Lactate_DH/Glyco_Ohase_4_C"/>
</dbReference>
<dbReference type="Proteomes" id="UP000452141">
    <property type="component" value="Unassembled WGS sequence"/>
</dbReference>
<dbReference type="InterPro" id="IPR036291">
    <property type="entry name" value="NAD(P)-bd_dom_sf"/>
</dbReference>
<dbReference type="InterPro" id="IPR001557">
    <property type="entry name" value="L-lactate/malate_DH"/>
</dbReference>
<feature type="active site" description="Proton acceptor" evidence="2">
    <location>
        <position position="179"/>
    </location>
</feature>
<feature type="domain" description="Lactate/malate dehydrogenase N-terminal" evidence="5">
    <location>
        <begin position="3"/>
        <end position="146"/>
    </location>
</feature>
<comment type="caution">
    <text evidence="7">The sequence shown here is derived from an EMBL/GenBank/DDBJ whole genome shotgun (WGS) entry which is preliminary data.</text>
</comment>
<evidence type="ECO:0000256" key="3">
    <source>
        <dbReference type="PIRSR" id="PIRSR000102-3"/>
    </source>
</evidence>
<protein>
    <submittedName>
        <fullName evidence="7">L-lactate dehydrogenase</fullName>
    </submittedName>
</protein>
<feature type="binding site" evidence="3">
    <location>
        <begin position="122"/>
        <end position="124"/>
    </location>
    <ligand>
        <name>NAD(+)</name>
        <dbReference type="ChEBI" id="CHEBI:57540"/>
    </ligand>
</feature>
<dbReference type="SUPFAM" id="SSF51735">
    <property type="entry name" value="NAD(P)-binding Rossmann-fold domains"/>
    <property type="match status" value="1"/>
</dbReference>
<proteinExistence type="inferred from homology"/>
<dbReference type="Gene3D" id="3.40.50.720">
    <property type="entry name" value="NAD(P)-binding Rossmann-like Domain"/>
    <property type="match status" value="1"/>
</dbReference>
<dbReference type="Pfam" id="PF02866">
    <property type="entry name" value="Ldh_1_C"/>
    <property type="match status" value="1"/>
</dbReference>